<keyword evidence="2" id="KW-1185">Reference proteome</keyword>
<accession>A0ACC6T8E8</accession>
<sequence length="106" mass="11622">MTPKRFTRPVQVIVGLGFAHEVSSVMDAYQLLDEWVGFRSPTHAATLALFRSALADDENAETARLAFEAFARSRGILAAEEIESSGGAAEEWMTAYDRRSEVVVDG</sequence>
<dbReference type="Proteomes" id="UP001480082">
    <property type="component" value="Unassembled WGS sequence"/>
</dbReference>
<proteinExistence type="predicted"/>
<name>A0ACC6T8E8_9HYPH</name>
<protein>
    <submittedName>
        <fullName evidence="1">DUF982 domain-containing protein</fullName>
    </submittedName>
</protein>
<reference evidence="1 2" key="1">
    <citation type="journal article" date="2024" name="Proc. Natl. Acad. Sci. U.S.A.">
        <title>The evolutionary genomics of adaptation to stress in wild rhizobium bacteria.</title>
        <authorList>
            <person name="Kehlet-Delgado H."/>
            <person name="Montoya A.P."/>
            <person name="Jensen K.T."/>
            <person name="Wendlandt C.E."/>
            <person name="Dexheimer C."/>
            <person name="Roberts M."/>
            <person name="Torres Martinez L."/>
            <person name="Friesen M.L."/>
            <person name="Griffitts J.S."/>
            <person name="Porter S.S."/>
        </authorList>
    </citation>
    <scope>NUCLEOTIDE SEQUENCE [LARGE SCALE GENOMIC DNA]</scope>
    <source>
        <strain evidence="1 2">M0468</strain>
    </source>
</reference>
<gene>
    <name evidence="1" type="ORF">NKI81_30550</name>
</gene>
<evidence type="ECO:0000313" key="1">
    <source>
        <dbReference type="EMBL" id="MER9288198.1"/>
    </source>
</evidence>
<dbReference type="EMBL" id="JAMYRI010000031">
    <property type="protein sequence ID" value="MER9288198.1"/>
    <property type="molecule type" value="Genomic_DNA"/>
</dbReference>
<evidence type="ECO:0000313" key="2">
    <source>
        <dbReference type="Proteomes" id="UP001480082"/>
    </source>
</evidence>
<organism evidence="1 2">
    <name type="scientific">Mesorhizobium australicum</name>
    <dbReference type="NCBI Taxonomy" id="536018"/>
    <lineage>
        <taxon>Bacteria</taxon>
        <taxon>Pseudomonadati</taxon>
        <taxon>Pseudomonadota</taxon>
        <taxon>Alphaproteobacteria</taxon>
        <taxon>Hyphomicrobiales</taxon>
        <taxon>Phyllobacteriaceae</taxon>
        <taxon>Mesorhizobium</taxon>
    </lineage>
</organism>
<comment type="caution">
    <text evidence="1">The sequence shown here is derived from an EMBL/GenBank/DDBJ whole genome shotgun (WGS) entry which is preliminary data.</text>
</comment>